<accession>A0A1H6LAN2</accession>
<keyword evidence="2" id="KW-0238">DNA-binding</keyword>
<dbReference type="Proteomes" id="UP000182915">
    <property type="component" value="Chromosome I"/>
</dbReference>
<protein>
    <submittedName>
        <fullName evidence="2">Conserved DNA-binding protein YbaB</fullName>
    </submittedName>
</protein>
<dbReference type="Pfam" id="PF02575">
    <property type="entry name" value="YbaB_DNA_bd"/>
    <property type="match status" value="1"/>
</dbReference>
<gene>
    <name evidence="2" type="ORF">SAMN04489835_4564</name>
</gene>
<dbReference type="SUPFAM" id="SSF82607">
    <property type="entry name" value="YbaB-like"/>
    <property type="match status" value="1"/>
</dbReference>
<feature type="region of interest" description="Disordered" evidence="1">
    <location>
        <begin position="115"/>
        <end position="146"/>
    </location>
</feature>
<sequence>MTEVLALVHEQMAELAAVQKSQAQLSARATAADGLVEVTVNAHGHVVDTTIDEAYLDEFEFDELAGHITEAAQAAVRSAASTVADMMAPIAERRRALPSLSDFFEGAPDLRSFTPPGVESSVVAAPPAHPDDNDGEGNLMFPTVRR</sequence>
<dbReference type="AlphaFoldDB" id="A0A1H6LAN2"/>
<organism evidence="2 3">
    <name type="scientific">Mycolicibacterium rutilum</name>
    <name type="common">Mycobacterium rutilum</name>
    <dbReference type="NCBI Taxonomy" id="370526"/>
    <lineage>
        <taxon>Bacteria</taxon>
        <taxon>Bacillati</taxon>
        <taxon>Actinomycetota</taxon>
        <taxon>Actinomycetes</taxon>
        <taxon>Mycobacteriales</taxon>
        <taxon>Mycobacteriaceae</taxon>
        <taxon>Mycolicibacterium</taxon>
    </lineage>
</organism>
<evidence type="ECO:0000256" key="1">
    <source>
        <dbReference type="SAM" id="MobiDB-lite"/>
    </source>
</evidence>
<dbReference type="InterPro" id="IPR004401">
    <property type="entry name" value="YbaB/EbfC"/>
</dbReference>
<dbReference type="InterPro" id="IPR036894">
    <property type="entry name" value="YbaB-like_sf"/>
</dbReference>
<proteinExistence type="predicted"/>
<evidence type="ECO:0000313" key="3">
    <source>
        <dbReference type="Proteomes" id="UP000182915"/>
    </source>
</evidence>
<dbReference type="GO" id="GO:0003677">
    <property type="term" value="F:DNA binding"/>
    <property type="evidence" value="ECO:0007669"/>
    <property type="project" value="UniProtKB-KW"/>
</dbReference>
<reference evidence="3" key="1">
    <citation type="submission" date="2016-10" db="EMBL/GenBank/DDBJ databases">
        <authorList>
            <person name="Varghese N."/>
            <person name="Submissions S."/>
        </authorList>
    </citation>
    <scope>NUCLEOTIDE SEQUENCE [LARGE SCALE GENOMIC DNA]</scope>
    <source>
        <strain evidence="3">DSM 45405</strain>
    </source>
</reference>
<dbReference type="EMBL" id="LT629971">
    <property type="protein sequence ID" value="SEH82374.1"/>
    <property type="molecule type" value="Genomic_DNA"/>
</dbReference>
<name>A0A1H6LAN2_MYCRU</name>
<keyword evidence="3" id="KW-1185">Reference proteome</keyword>
<dbReference type="STRING" id="370526.SAMN04489835_4564"/>
<evidence type="ECO:0000313" key="2">
    <source>
        <dbReference type="EMBL" id="SEH82374.1"/>
    </source>
</evidence>
<dbReference type="Gene3D" id="3.30.1310.10">
    <property type="entry name" value="Nucleoid-associated protein YbaB-like domain"/>
    <property type="match status" value="1"/>
</dbReference>